<dbReference type="InterPro" id="IPR012349">
    <property type="entry name" value="Split_barrel_FMN-bd"/>
</dbReference>
<dbReference type="Proteomes" id="UP000249377">
    <property type="component" value="Unassembled WGS sequence"/>
</dbReference>
<comment type="caution">
    <text evidence="3">The sequence shown here is derived from an EMBL/GenBank/DDBJ whole genome shotgun (WGS) entry which is preliminary data.</text>
</comment>
<dbReference type="GO" id="GO:0016646">
    <property type="term" value="F:oxidoreductase activity, acting on the CH-NH group of donors, NAD or NADP as acceptor"/>
    <property type="evidence" value="ECO:0007669"/>
    <property type="project" value="UniProtKB-ARBA"/>
</dbReference>
<dbReference type="PANTHER" id="PTHR43567:SF5">
    <property type="entry name" value="HYPOTHETICAL CYTOSOLIC PROTEIN"/>
    <property type="match status" value="1"/>
</dbReference>
<gene>
    <name evidence="3" type="ORF">DPQ25_12345</name>
</gene>
<comment type="similarity">
    <text evidence="1">Belongs to the flavoredoxin family.</text>
</comment>
<reference evidence="3 4" key="1">
    <citation type="submission" date="2018-06" db="EMBL/GenBank/DDBJ databases">
        <title>Noncontiguous genome sequence of Ruminococcaceae bacterium ASD2818.</title>
        <authorList>
            <person name="Chaplin A.V."/>
            <person name="Sokolova S.R."/>
            <person name="Kochetkova T.O."/>
            <person name="Goltsov A.Y."/>
            <person name="Trofimov D.Y."/>
            <person name="Efimov B.A."/>
        </authorList>
    </citation>
    <scope>NUCLEOTIDE SEQUENCE [LARGE SCALE GENOMIC DNA]</scope>
    <source>
        <strain evidence="3 4">ASD2818</strain>
    </source>
</reference>
<keyword evidence="4" id="KW-1185">Reference proteome</keyword>
<organism evidence="3 4">
    <name type="scientific">Hydrogeniiclostridium mannosilyticum</name>
    <dbReference type="NCBI Taxonomy" id="2764322"/>
    <lineage>
        <taxon>Bacteria</taxon>
        <taxon>Bacillati</taxon>
        <taxon>Bacillota</taxon>
        <taxon>Clostridia</taxon>
        <taxon>Eubacteriales</taxon>
        <taxon>Acutalibacteraceae</taxon>
        <taxon>Hydrogeniiclostridium</taxon>
    </lineage>
</organism>
<evidence type="ECO:0000313" key="3">
    <source>
        <dbReference type="EMBL" id="RAQ22573.1"/>
    </source>
</evidence>
<sequence length="170" mass="19246">MASFHEMDWKELSFNPFTKISKQWMLVTAGSEEKSNTMTASWGGVGFIWNKPVSFIFIRPQRYTKEFLDREAGYSLCFFDESHRAALNYCGSHSGRDGDKAKACQLTTAFCDGIPYYEEAELVLLCKKLYHQDMAAESFADPALLKQNYPGNDLHTAYIGEIVKVLGKNA</sequence>
<dbReference type="RefSeq" id="WP_112333484.1">
    <property type="nucleotide sequence ID" value="NZ_JADPHD010000012.1"/>
</dbReference>
<dbReference type="Gene3D" id="2.30.110.10">
    <property type="entry name" value="Electron Transport, Fmn-binding Protein, Chain A"/>
    <property type="match status" value="1"/>
</dbReference>
<evidence type="ECO:0000259" key="2">
    <source>
        <dbReference type="Pfam" id="PF01613"/>
    </source>
</evidence>
<evidence type="ECO:0000313" key="4">
    <source>
        <dbReference type="Proteomes" id="UP000249377"/>
    </source>
</evidence>
<dbReference type="EMBL" id="QLYR01000011">
    <property type="protein sequence ID" value="RAQ22573.1"/>
    <property type="molecule type" value="Genomic_DNA"/>
</dbReference>
<dbReference type="InterPro" id="IPR002563">
    <property type="entry name" value="Flavin_Rdtase-like_dom"/>
</dbReference>
<proteinExistence type="inferred from homology"/>
<dbReference type="PANTHER" id="PTHR43567">
    <property type="entry name" value="FLAVOREDOXIN-RELATED-RELATED"/>
    <property type="match status" value="1"/>
</dbReference>
<feature type="domain" description="Flavin reductase like" evidence="2">
    <location>
        <begin position="20"/>
        <end position="165"/>
    </location>
</feature>
<dbReference type="SUPFAM" id="SSF50475">
    <property type="entry name" value="FMN-binding split barrel"/>
    <property type="match status" value="1"/>
</dbReference>
<protein>
    <submittedName>
        <fullName evidence="3">Flavin reductase family protein</fullName>
    </submittedName>
</protein>
<dbReference type="Pfam" id="PF01613">
    <property type="entry name" value="Flavin_Reduct"/>
    <property type="match status" value="1"/>
</dbReference>
<dbReference type="GO" id="GO:0010181">
    <property type="term" value="F:FMN binding"/>
    <property type="evidence" value="ECO:0007669"/>
    <property type="project" value="InterPro"/>
</dbReference>
<accession>A0A328UDS4</accession>
<dbReference type="AlphaFoldDB" id="A0A328UDS4"/>
<name>A0A328UDS4_9FIRM</name>
<evidence type="ECO:0000256" key="1">
    <source>
        <dbReference type="ARBA" id="ARBA00038054"/>
    </source>
</evidence>
<dbReference type="InterPro" id="IPR052174">
    <property type="entry name" value="Flavoredoxin"/>
</dbReference>